<organism evidence="3 4">
    <name type="scientific">Metarhizium rileyi (strain RCEF 4871)</name>
    <name type="common">Nomuraea rileyi</name>
    <dbReference type="NCBI Taxonomy" id="1649241"/>
    <lineage>
        <taxon>Eukaryota</taxon>
        <taxon>Fungi</taxon>
        <taxon>Dikarya</taxon>
        <taxon>Ascomycota</taxon>
        <taxon>Pezizomycotina</taxon>
        <taxon>Sordariomycetes</taxon>
        <taxon>Hypocreomycetidae</taxon>
        <taxon>Hypocreales</taxon>
        <taxon>Clavicipitaceae</taxon>
        <taxon>Metarhizium</taxon>
    </lineage>
</organism>
<protein>
    <submittedName>
        <fullName evidence="3">Uncharacterized protein</fullName>
    </submittedName>
</protein>
<comment type="caution">
    <text evidence="3">The sequence shown here is derived from an EMBL/GenBank/DDBJ whole genome shotgun (WGS) entry which is preliminary data.</text>
</comment>
<proteinExistence type="predicted"/>
<name>A0A5C6FZP3_METRR</name>
<feature type="compositionally biased region" description="Polar residues" evidence="2">
    <location>
        <begin position="1"/>
        <end position="24"/>
    </location>
</feature>
<sequence length="198" mass="22866">MPSQTANNKSPQKTKQVAAATSQDGNKDPVKDLLLMLEGFASSSSFLELKTMHNDNTTLRENLQKSDIAYRKNVEELAQRSLQLEEKKEQLEKERAGKKTLEKELQVKQKETAQRATVVKDQEEKLQKMIADMKIKDTHILGLENIQQERNKLKLELASREKQLVNKTEELTDVQEQLDTIESFRVKMQPLDDKKEKM</sequence>
<feature type="coiled-coil region" evidence="1">
    <location>
        <begin position="74"/>
        <end position="111"/>
    </location>
</feature>
<dbReference type="EMBL" id="SBHS01000115">
    <property type="protein sequence ID" value="TWU70397.1"/>
    <property type="molecule type" value="Genomic_DNA"/>
</dbReference>
<reference evidence="4" key="1">
    <citation type="submission" date="2018-12" db="EMBL/GenBank/DDBJ databases">
        <title>The complete genome of Metarhizium rileyi, a key fungal pathogen of Lepidoptera.</title>
        <authorList>
            <person name="Binneck E."/>
            <person name="Lastra C.C.L."/>
            <person name="Sosa-Gomez D.R."/>
        </authorList>
    </citation>
    <scope>NUCLEOTIDE SEQUENCE [LARGE SCALE GENOMIC DNA]</scope>
    <source>
        <strain evidence="4">Cep018-CH2</strain>
    </source>
</reference>
<dbReference type="AlphaFoldDB" id="A0A5C6FZP3"/>
<feature type="coiled-coil region" evidence="1">
    <location>
        <begin position="143"/>
        <end position="177"/>
    </location>
</feature>
<evidence type="ECO:0000256" key="2">
    <source>
        <dbReference type="SAM" id="MobiDB-lite"/>
    </source>
</evidence>
<evidence type="ECO:0000313" key="4">
    <source>
        <dbReference type="Proteomes" id="UP000317257"/>
    </source>
</evidence>
<keyword evidence="1" id="KW-0175">Coiled coil</keyword>
<feature type="region of interest" description="Disordered" evidence="2">
    <location>
        <begin position="1"/>
        <end position="28"/>
    </location>
</feature>
<evidence type="ECO:0000313" key="3">
    <source>
        <dbReference type="EMBL" id="TWU70397.1"/>
    </source>
</evidence>
<dbReference type="Proteomes" id="UP000317257">
    <property type="component" value="Unassembled WGS sequence"/>
</dbReference>
<gene>
    <name evidence="3" type="ORF">ED733_000096</name>
</gene>
<accession>A0A5C6FZP3</accession>
<evidence type="ECO:0000256" key="1">
    <source>
        <dbReference type="SAM" id="Coils"/>
    </source>
</evidence>